<dbReference type="EMBL" id="BGZK01000723">
    <property type="protein sequence ID" value="GBP57944.1"/>
    <property type="molecule type" value="Genomic_DNA"/>
</dbReference>
<gene>
    <name evidence="1" type="ORF">EVAR_40804_1</name>
</gene>
<dbReference type="Proteomes" id="UP000299102">
    <property type="component" value="Unassembled WGS sequence"/>
</dbReference>
<evidence type="ECO:0000313" key="2">
    <source>
        <dbReference type="Proteomes" id="UP000299102"/>
    </source>
</evidence>
<organism evidence="1 2">
    <name type="scientific">Eumeta variegata</name>
    <name type="common">Bagworm moth</name>
    <name type="synonym">Eumeta japonica</name>
    <dbReference type="NCBI Taxonomy" id="151549"/>
    <lineage>
        <taxon>Eukaryota</taxon>
        <taxon>Metazoa</taxon>
        <taxon>Ecdysozoa</taxon>
        <taxon>Arthropoda</taxon>
        <taxon>Hexapoda</taxon>
        <taxon>Insecta</taxon>
        <taxon>Pterygota</taxon>
        <taxon>Neoptera</taxon>
        <taxon>Endopterygota</taxon>
        <taxon>Lepidoptera</taxon>
        <taxon>Glossata</taxon>
        <taxon>Ditrysia</taxon>
        <taxon>Tineoidea</taxon>
        <taxon>Psychidae</taxon>
        <taxon>Oiketicinae</taxon>
        <taxon>Eumeta</taxon>
    </lineage>
</organism>
<reference evidence="1 2" key="1">
    <citation type="journal article" date="2019" name="Commun. Biol.">
        <title>The bagworm genome reveals a unique fibroin gene that provides high tensile strength.</title>
        <authorList>
            <person name="Kono N."/>
            <person name="Nakamura H."/>
            <person name="Ohtoshi R."/>
            <person name="Tomita M."/>
            <person name="Numata K."/>
            <person name="Arakawa K."/>
        </authorList>
    </citation>
    <scope>NUCLEOTIDE SEQUENCE [LARGE SCALE GENOMIC DNA]</scope>
</reference>
<keyword evidence="2" id="KW-1185">Reference proteome</keyword>
<evidence type="ECO:0000313" key="1">
    <source>
        <dbReference type="EMBL" id="GBP57944.1"/>
    </source>
</evidence>
<dbReference type="AlphaFoldDB" id="A0A4C1X6G3"/>
<name>A0A4C1X6G3_EUMVA</name>
<proteinExistence type="predicted"/>
<sequence>MHTARNDLRGASLYSHRSEYTLPTPDSAKRFLQKSFWRTLVSMLKPNAFPMEANTTKTLVVLISYPSDVAAQAPSERRSRCYPHRRPNSILKSSLCCLSLKSDRSVARLTVDEKKVQRRWFPRTVEVFDEQRHRLETWRTGAAYRCSTDRGREKDAAALISAHGESLRRTTAQT</sequence>
<comment type="caution">
    <text evidence="1">The sequence shown here is derived from an EMBL/GenBank/DDBJ whole genome shotgun (WGS) entry which is preliminary data.</text>
</comment>
<protein>
    <submittedName>
        <fullName evidence="1">Uncharacterized protein</fullName>
    </submittedName>
</protein>
<accession>A0A4C1X6G3</accession>